<proteinExistence type="predicted"/>
<reference evidence="3" key="1">
    <citation type="submission" date="2016-01" db="EMBL/GenBank/DDBJ databases">
        <title>Draft genome of Chromobacterium sp. F49.</title>
        <authorList>
            <person name="Hong K.W."/>
        </authorList>
    </citation>
    <scope>NUCLEOTIDE SEQUENCE [LARGE SCALE GENOMIC DNA]</scope>
    <source>
        <strain evidence="3">CN10</strain>
    </source>
</reference>
<dbReference type="RefSeq" id="WP_066612782.1">
    <property type="nucleotide sequence ID" value="NZ_LQQU01000024.1"/>
</dbReference>
<dbReference type="InterPro" id="IPR037401">
    <property type="entry name" value="SnoaL-like"/>
</dbReference>
<accession>A0A161R6C1</accession>
<evidence type="ECO:0000259" key="1">
    <source>
        <dbReference type="Pfam" id="PF12680"/>
    </source>
</evidence>
<evidence type="ECO:0000313" key="2">
    <source>
        <dbReference type="EMBL" id="KZE31477.1"/>
    </source>
</evidence>
<dbReference type="GO" id="GO:0016853">
    <property type="term" value="F:isomerase activity"/>
    <property type="evidence" value="ECO:0007669"/>
    <property type="project" value="UniProtKB-KW"/>
</dbReference>
<keyword evidence="3" id="KW-1185">Reference proteome</keyword>
<protein>
    <submittedName>
        <fullName evidence="2">Isomerase</fullName>
    </submittedName>
</protein>
<feature type="domain" description="SnoaL-like" evidence="1">
    <location>
        <begin position="10"/>
        <end position="108"/>
    </location>
</feature>
<dbReference type="Proteomes" id="UP000076625">
    <property type="component" value="Unassembled WGS sequence"/>
</dbReference>
<keyword evidence="2" id="KW-0413">Isomerase</keyword>
<organism evidence="2 3">
    <name type="scientific">Crenobacter luteus</name>
    <dbReference type="NCBI Taxonomy" id="1452487"/>
    <lineage>
        <taxon>Bacteria</taxon>
        <taxon>Pseudomonadati</taxon>
        <taxon>Pseudomonadota</taxon>
        <taxon>Betaproteobacteria</taxon>
        <taxon>Neisseriales</taxon>
        <taxon>Neisseriaceae</taxon>
        <taxon>Crenobacter</taxon>
    </lineage>
</organism>
<dbReference type="InterPro" id="IPR032710">
    <property type="entry name" value="NTF2-like_dom_sf"/>
</dbReference>
<dbReference type="OrthoDB" id="1115105at2"/>
<dbReference type="SUPFAM" id="SSF54427">
    <property type="entry name" value="NTF2-like"/>
    <property type="match status" value="1"/>
</dbReference>
<evidence type="ECO:0000313" key="3">
    <source>
        <dbReference type="Proteomes" id="UP000076625"/>
    </source>
</evidence>
<dbReference type="EMBL" id="LQQU01000024">
    <property type="protein sequence ID" value="KZE31477.1"/>
    <property type="molecule type" value="Genomic_DNA"/>
</dbReference>
<comment type="caution">
    <text evidence="2">The sequence shown here is derived from an EMBL/GenBank/DDBJ whole genome shotgun (WGS) entry which is preliminary data.</text>
</comment>
<name>A0A161R6C1_9NEIS</name>
<dbReference type="Gene3D" id="3.10.450.50">
    <property type="match status" value="1"/>
</dbReference>
<dbReference type="STRING" id="1452487.AVW16_11935"/>
<sequence length="137" mass="15671">MNDPLDAHLAWFEALTPASLAAIDRVYAQGARFRDPFNALEGRDAIARLYARMFERLDAPRFVVRERLHDGRRAFVTWDFEYGLAGRRHGLHGGTLFVLDEAGLIAEHRDYWDAAEGVYERVPIVGGLLRCLKRRMA</sequence>
<dbReference type="Pfam" id="PF12680">
    <property type="entry name" value="SnoaL_2"/>
    <property type="match status" value="1"/>
</dbReference>
<gene>
    <name evidence="2" type="ORF">AVW16_11935</name>
</gene>
<dbReference type="AlphaFoldDB" id="A0A161R6C1"/>